<reference evidence="2 3" key="1">
    <citation type="submission" date="2020-09" db="EMBL/GenBank/DDBJ databases">
        <title>Complete genomes of bradyrhizobia occurring on native shrubby legumes in Australia.</title>
        <authorList>
            <person name="Lafay B."/>
        </authorList>
    </citation>
    <scope>NUCLEOTIDE SEQUENCE [LARGE SCALE GENOMIC DNA]</scope>
    <source>
        <strain evidence="2 3">BDV5040</strain>
    </source>
</reference>
<name>A0A7S9D2A6_9BRAD</name>
<dbReference type="RefSeq" id="WP_195799497.1">
    <property type="nucleotide sequence ID" value="NZ_CP061379.1"/>
</dbReference>
<dbReference type="Proteomes" id="UP000594621">
    <property type="component" value="Chromosome"/>
</dbReference>
<keyword evidence="1" id="KW-0472">Membrane</keyword>
<accession>A0A7S9D2A6</accession>
<feature type="transmembrane region" description="Helical" evidence="1">
    <location>
        <begin position="6"/>
        <end position="26"/>
    </location>
</feature>
<protein>
    <submittedName>
        <fullName evidence="2">Uncharacterized protein</fullName>
    </submittedName>
</protein>
<dbReference type="AlphaFoldDB" id="A0A7S9D2A6"/>
<keyword evidence="1" id="KW-1133">Transmembrane helix</keyword>
<dbReference type="KEGG" id="bcou:IC761_25815"/>
<evidence type="ECO:0000313" key="2">
    <source>
        <dbReference type="EMBL" id="QPF89900.1"/>
    </source>
</evidence>
<evidence type="ECO:0000313" key="3">
    <source>
        <dbReference type="Proteomes" id="UP000594621"/>
    </source>
</evidence>
<keyword evidence="3" id="KW-1185">Reference proteome</keyword>
<sequence length="45" mass="4536">MSSKNVIAIVVIVVVLAGGAVALYRLDTGEGTRTSQSVSAKTASD</sequence>
<keyword evidence="1" id="KW-0812">Transmembrane</keyword>
<evidence type="ECO:0000256" key="1">
    <source>
        <dbReference type="SAM" id="Phobius"/>
    </source>
</evidence>
<gene>
    <name evidence="2" type="ORF">IC761_25815</name>
</gene>
<organism evidence="2 3">
    <name type="scientific">Bradyrhizobium commune</name>
    <dbReference type="NCBI Taxonomy" id="83627"/>
    <lineage>
        <taxon>Bacteria</taxon>
        <taxon>Pseudomonadati</taxon>
        <taxon>Pseudomonadota</taxon>
        <taxon>Alphaproteobacteria</taxon>
        <taxon>Hyphomicrobiales</taxon>
        <taxon>Nitrobacteraceae</taxon>
        <taxon>Bradyrhizobium</taxon>
    </lineage>
</organism>
<proteinExistence type="predicted"/>
<dbReference type="EMBL" id="CP061379">
    <property type="protein sequence ID" value="QPF89900.1"/>
    <property type="molecule type" value="Genomic_DNA"/>
</dbReference>